<comment type="caution">
    <text evidence="1">The sequence shown here is derived from an EMBL/GenBank/DDBJ whole genome shotgun (WGS) entry which is preliminary data.</text>
</comment>
<evidence type="ECO:0000313" key="1">
    <source>
        <dbReference type="EMBL" id="SAL84960.1"/>
    </source>
</evidence>
<organism evidence="1 2">
    <name type="scientific">Caballeronia terrestris</name>
    <dbReference type="NCBI Taxonomy" id="1226301"/>
    <lineage>
        <taxon>Bacteria</taxon>
        <taxon>Pseudomonadati</taxon>
        <taxon>Pseudomonadota</taxon>
        <taxon>Betaproteobacteria</taxon>
        <taxon>Burkholderiales</taxon>
        <taxon>Burkholderiaceae</taxon>
        <taxon>Caballeronia</taxon>
    </lineage>
</organism>
<dbReference type="AlphaFoldDB" id="A0A158KWI9"/>
<accession>A0A158KWI9</accession>
<name>A0A158KWI9_9BURK</name>
<dbReference type="Proteomes" id="UP000054925">
    <property type="component" value="Unassembled WGS sequence"/>
</dbReference>
<sequence length="98" mass="10567">MPFGKRIGKPKLFHSKPVMSPLRGETADDYAIYASYRPSSGGGYFGTLRVVRKPDNRLLFPFEGAPPLGPFSSKHEGVAAAEAMAQSIVQGDITSPEL</sequence>
<dbReference type="InterPro" id="IPR046569">
    <property type="entry name" value="DUF6723"/>
</dbReference>
<protein>
    <submittedName>
        <fullName evidence="1">Uncharacterized protein</fullName>
    </submittedName>
</protein>
<dbReference type="EMBL" id="FCOL02000145">
    <property type="protein sequence ID" value="SAL84960.1"/>
    <property type="molecule type" value="Genomic_DNA"/>
</dbReference>
<gene>
    <name evidence="1" type="ORF">AWB67_06813</name>
</gene>
<reference evidence="1" key="1">
    <citation type="submission" date="2016-01" db="EMBL/GenBank/DDBJ databases">
        <authorList>
            <person name="Peeters C."/>
        </authorList>
    </citation>
    <scope>NUCLEOTIDE SEQUENCE [LARGE SCALE GENOMIC DNA]</scope>
    <source>
        <strain evidence="1">LMG 22937</strain>
    </source>
</reference>
<proteinExistence type="predicted"/>
<keyword evidence="2" id="KW-1185">Reference proteome</keyword>
<dbReference type="Pfam" id="PF20484">
    <property type="entry name" value="DUF6723"/>
    <property type="match status" value="1"/>
</dbReference>
<evidence type="ECO:0000313" key="2">
    <source>
        <dbReference type="Proteomes" id="UP000054925"/>
    </source>
</evidence>